<keyword evidence="3" id="KW-0677">Repeat</keyword>
<dbReference type="Gene3D" id="2.130.10.10">
    <property type="entry name" value="YVTN repeat-like/Quinoprotein amine dehydrogenase"/>
    <property type="match status" value="2"/>
</dbReference>
<dbReference type="InterPro" id="IPR001680">
    <property type="entry name" value="WD40_rpt"/>
</dbReference>
<evidence type="ECO:0000256" key="3">
    <source>
        <dbReference type="ARBA" id="ARBA00022737"/>
    </source>
</evidence>
<dbReference type="EMBL" id="JAACJP010000001">
    <property type="protein sequence ID" value="KAF5388245.1"/>
    <property type="molecule type" value="Genomic_DNA"/>
</dbReference>
<dbReference type="GO" id="GO:0043161">
    <property type="term" value="P:proteasome-mediated ubiquitin-dependent protein catabolic process"/>
    <property type="evidence" value="ECO:0007669"/>
    <property type="project" value="TreeGrafter"/>
</dbReference>
<dbReference type="InterPro" id="IPR015943">
    <property type="entry name" value="WD40/YVTN_repeat-like_dom_sf"/>
</dbReference>
<proteinExistence type="inferred from homology"/>
<accession>A0A8H5HS60</accession>
<evidence type="ECO:0000256" key="4">
    <source>
        <dbReference type="ARBA" id="ARBA00022786"/>
    </source>
</evidence>
<dbReference type="InterPro" id="IPR051865">
    <property type="entry name" value="WD-repeat_CDT2_adapter"/>
</dbReference>
<dbReference type="PANTHER" id="PTHR22852">
    <property type="entry name" value="LETHAL 2 DENTICLELESS PROTEIN RETINOIC ACID-REGULATED NUCLEAR MATRIX-ASSOCIATED PROTEIN"/>
    <property type="match status" value="1"/>
</dbReference>
<sequence>MLLSPTSSPQPILYDRTNVLDTPIQTKLSFALPTPPYDKQVKRPAATGQFTEQKKRKLNHDEPNDTASDSEESDCDGDVEMEDFAVVKARARKYTPFETNMRAVMRVPGRGRQENPSTRAILQTFVSSHKSDVFKCESNDANAYLTPPYACSYTQAAKKGGIPILAVATEQGTVQLLNTSKRKDWDTEPPRTTLPIHNNGVFDAKWNMDDTLLATCSGDHSTRITCPTTQMVTHVLQGHASTVKCAVWDPGHRELLSTGGRDGSICIWDLRVAGETEEDGPNFLNPVISIPRAHEERKVKRGRRGKNIPAPKSITGLSYPEMGPYGLVSSGSCDGILKYWDLRFLSNTKKSKSAKPSPPANLYSSPNDPTTLHGSRRPRGIIRVTAGIGPTAGLIFGLGADSRIHAYNLPSLEALETGYDHKNMQTNSFYVGLSLSPCGRWLASGSGGTGNGTHGSAFLFDVANAARPTCMAPRQEGVQLSSQQGEVGAIDWAEGMLASCADDGTVRVWRPEIETYRTCVERADDSRWDWSWAM</sequence>
<dbReference type="Pfam" id="PF00400">
    <property type="entry name" value="WD40"/>
    <property type="match status" value="4"/>
</dbReference>
<dbReference type="PROSITE" id="PS50294">
    <property type="entry name" value="WD_REPEATS_REGION"/>
    <property type="match status" value="1"/>
</dbReference>
<evidence type="ECO:0000256" key="7">
    <source>
        <dbReference type="SAM" id="MobiDB-lite"/>
    </source>
</evidence>
<evidence type="ECO:0000256" key="1">
    <source>
        <dbReference type="ARBA" id="ARBA00004906"/>
    </source>
</evidence>
<dbReference type="Proteomes" id="UP000565441">
    <property type="component" value="Unassembled WGS sequence"/>
</dbReference>
<keyword evidence="2 6" id="KW-0853">WD repeat</keyword>
<dbReference type="PANTHER" id="PTHR22852:SF0">
    <property type="entry name" value="DENTICLELESS PROTEIN HOMOLOG"/>
    <property type="match status" value="1"/>
</dbReference>
<evidence type="ECO:0000256" key="2">
    <source>
        <dbReference type="ARBA" id="ARBA00022574"/>
    </source>
</evidence>
<comment type="pathway">
    <text evidence="1">Protein modification; protein ubiquitination.</text>
</comment>
<dbReference type="AlphaFoldDB" id="A0A8H5HS60"/>
<dbReference type="PROSITE" id="PS00678">
    <property type="entry name" value="WD_REPEATS_1"/>
    <property type="match status" value="1"/>
</dbReference>
<dbReference type="GO" id="GO:0030674">
    <property type="term" value="F:protein-macromolecule adaptor activity"/>
    <property type="evidence" value="ECO:0007669"/>
    <property type="project" value="TreeGrafter"/>
</dbReference>
<dbReference type="InterPro" id="IPR019775">
    <property type="entry name" value="WD40_repeat_CS"/>
</dbReference>
<protein>
    <recommendedName>
        <fullName evidence="10">WD40 repeat-like protein</fullName>
    </recommendedName>
</protein>
<keyword evidence="9" id="KW-1185">Reference proteome</keyword>
<reference evidence="8 9" key="1">
    <citation type="journal article" date="2020" name="ISME J.">
        <title>Uncovering the hidden diversity of litter-decomposition mechanisms in mushroom-forming fungi.</title>
        <authorList>
            <person name="Floudas D."/>
            <person name="Bentzer J."/>
            <person name="Ahren D."/>
            <person name="Johansson T."/>
            <person name="Persson P."/>
            <person name="Tunlid A."/>
        </authorList>
    </citation>
    <scope>NUCLEOTIDE SEQUENCE [LARGE SCALE GENOMIC DNA]</scope>
    <source>
        <strain evidence="8 9">CBS 661.87</strain>
    </source>
</reference>
<dbReference type="OrthoDB" id="2096344at2759"/>
<evidence type="ECO:0000256" key="5">
    <source>
        <dbReference type="ARBA" id="ARBA00038344"/>
    </source>
</evidence>
<feature type="compositionally biased region" description="Polar residues" evidence="7">
    <location>
        <begin position="362"/>
        <end position="373"/>
    </location>
</feature>
<dbReference type="SUPFAM" id="SSF50978">
    <property type="entry name" value="WD40 repeat-like"/>
    <property type="match status" value="1"/>
</dbReference>
<feature type="region of interest" description="Disordered" evidence="7">
    <location>
        <begin position="350"/>
        <end position="377"/>
    </location>
</feature>
<dbReference type="PRINTS" id="PR00320">
    <property type="entry name" value="GPROTEINBRPT"/>
</dbReference>
<gene>
    <name evidence="8" type="ORF">D9615_000159</name>
</gene>
<dbReference type="SMART" id="SM00320">
    <property type="entry name" value="WD40"/>
    <property type="match status" value="4"/>
</dbReference>
<dbReference type="GO" id="GO:0005634">
    <property type="term" value="C:nucleus"/>
    <property type="evidence" value="ECO:0007669"/>
    <property type="project" value="TreeGrafter"/>
</dbReference>
<feature type="repeat" description="WD" evidence="6">
    <location>
        <begin position="236"/>
        <end position="278"/>
    </location>
</feature>
<evidence type="ECO:0000313" key="8">
    <source>
        <dbReference type="EMBL" id="KAF5388245.1"/>
    </source>
</evidence>
<organism evidence="8 9">
    <name type="scientific">Tricholomella constricta</name>
    <dbReference type="NCBI Taxonomy" id="117010"/>
    <lineage>
        <taxon>Eukaryota</taxon>
        <taxon>Fungi</taxon>
        <taxon>Dikarya</taxon>
        <taxon>Basidiomycota</taxon>
        <taxon>Agaricomycotina</taxon>
        <taxon>Agaricomycetes</taxon>
        <taxon>Agaricomycetidae</taxon>
        <taxon>Agaricales</taxon>
        <taxon>Tricholomatineae</taxon>
        <taxon>Lyophyllaceae</taxon>
        <taxon>Tricholomella</taxon>
    </lineage>
</organism>
<name>A0A8H5HS60_9AGAR</name>
<evidence type="ECO:0000313" key="9">
    <source>
        <dbReference type="Proteomes" id="UP000565441"/>
    </source>
</evidence>
<evidence type="ECO:0008006" key="10">
    <source>
        <dbReference type="Google" id="ProtNLM"/>
    </source>
</evidence>
<keyword evidence="4" id="KW-0833">Ubl conjugation pathway</keyword>
<feature type="repeat" description="WD" evidence="6">
    <location>
        <begin position="480"/>
        <end position="509"/>
    </location>
</feature>
<evidence type="ECO:0000256" key="6">
    <source>
        <dbReference type="PROSITE-ProRule" id="PRU00221"/>
    </source>
</evidence>
<dbReference type="PROSITE" id="PS50082">
    <property type="entry name" value="WD_REPEATS_2"/>
    <property type="match status" value="2"/>
</dbReference>
<comment type="similarity">
    <text evidence="5">Belongs to the WD repeat cdt2 family.</text>
</comment>
<comment type="caution">
    <text evidence="8">The sequence shown here is derived from an EMBL/GenBank/DDBJ whole genome shotgun (WGS) entry which is preliminary data.</text>
</comment>
<feature type="region of interest" description="Disordered" evidence="7">
    <location>
        <begin position="31"/>
        <end position="76"/>
    </location>
</feature>
<dbReference type="InterPro" id="IPR036322">
    <property type="entry name" value="WD40_repeat_dom_sf"/>
</dbReference>
<dbReference type="InterPro" id="IPR020472">
    <property type="entry name" value="WD40_PAC1"/>
</dbReference>